<evidence type="ECO:0000313" key="4">
    <source>
        <dbReference type="Proteomes" id="UP001597101"/>
    </source>
</evidence>
<keyword evidence="4" id="KW-1185">Reference proteome</keyword>
<comment type="similarity">
    <text evidence="1">Belongs to the DinB family.</text>
</comment>
<evidence type="ECO:0000256" key="2">
    <source>
        <dbReference type="ARBA" id="ARBA00022723"/>
    </source>
</evidence>
<keyword evidence="2" id="KW-0479">Metal-binding</keyword>
<dbReference type="Gene3D" id="1.20.120.450">
    <property type="entry name" value="dinb family like domain"/>
    <property type="match status" value="1"/>
</dbReference>
<dbReference type="EMBL" id="JBHTJV010000003">
    <property type="protein sequence ID" value="MFD0915673.1"/>
    <property type="molecule type" value="Genomic_DNA"/>
</dbReference>
<evidence type="ECO:0000313" key="3">
    <source>
        <dbReference type="EMBL" id="MFD0915673.1"/>
    </source>
</evidence>
<dbReference type="InterPro" id="IPR007837">
    <property type="entry name" value="DinB"/>
</dbReference>
<evidence type="ECO:0000256" key="1">
    <source>
        <dbReference type="ARBA" id="ARBA00008635"/>
    </source>
</evidence>
<comment type="caution">
    <text evidence="3">The sequence shown here is derived from an EMBL/GenBank/DDBJ whole genome shotgun (WGS) entry which is preliminary data.</text>
</comment>
<dbReference type="Pfam" id="PF05163">
    <property type="entry name" value="DinB"/>
    <property type="match status" value="1"/>
</dbReference>
<dbReference type="SUPFAM" id="SSF109854">
    <property type="entry name" value="DinB/YfiT-like putative metalloenzymes"/>
    <property type="match status" value="1"/>
</dbReference>
<name>A0ABW3FDA7_9HYPH</name>
<proteinExistence type="inferred from homology"/>
<accession>A0ABW3FDA7</accession>
<dbReference type="PANTHER" id="PTHR37302">
    <property type="entry name" value="SLR1116 PROTEIN"/>
    <property type="match status" value="1"/>
</dbReference>
<dbReference type="InterPro" id="IPR034660">
    <property type="entry name" value="DinB/YfiT-like"/>
</dbReference>
<protein>
    <submittedName>
        <fullName evidence="3">DinB family protein</fullName>
    </submittedName>
</protein>
<dbReference type="RefSeq" id="WP_377211520.1">
    <property type="nucleotide sequence ID" value="NZ_JBHTJV010000003.1"/>
</dbReference>
<dbReference type="PANTHER" id="PTHR37302:SF1">
    <property type="entry name" value="PROTEIN DINB"/>
    <property type="match status" value="1"/>
</dbReference>
<gene>
    <name evidence="3" type="ORF">ACFQ14_04575</name>
</gene>
<reference evidence="4" key="1">
    <citation type="journal article" date="2019" name="Int. J. Syst. Evol. Microbiol.">
        <title>The Global Catalogue of Microorganisms (GCM) 10K type strain sequencing project: providing services to taxonomists for standard genome sequencing and annotation.</title>
        <authorList>
            <consortium name="The Broad Institute Genomics Platform"/>
            <consortium name="The Broad Institute Genome Sequencing Center for Infectious Disease"/>
            <person name="Wu L."/>
            <person name="Ma J."/>
        </authorList>
    </citation>
    <scope>NUCLEOTIDE SEQUENCE [LARGE SCALE GENOMIC DNA]</scope>
    <source>
        <strain evidence="4">CCUG 60023</strain>
    </source>
</reference>
<organism evidence="3 4">
    <name type="scientific">Pseudahrensia aquimaris</name>
    <dbReference type="NCBI Taxonomy" id="744461"/>
    <lineage>
        <taxon>Bacteria</taxon>
        <taxon>Pseudomonadati</taxon>
        <taxon>Pseudomonadota</taxon>
        <taxon>Alphaproteobacteria</taxon>
        <taxon>Hyphomicrobiales</taxon>
        <taxon>Ahrensiaceae</taxon>
        <taxon>Pseudahrensia</taxon>
    </lineage>
</organism>
<sequence length="170" mass="19291">MLETFRTFARYNGWANTLLYDAVAELDDAAFNSDCGLFFRDLAGTLNHLVVADQIWMRRFTGEGPTPTTLDGRPYPQFADLRTAREALDARIIKWTLRLNEAAVNSEFTYTPVTDPTPITQVMSATLSHFFNHQTHHRGQAHAALTQLTGKAPSMDLIYFQRHERLQDAS</sequence>
<dbReference type="Proteomes" id="UP001597101">
    <property type="component" value="Unassembled WGS sequence"/>
</dbReference>